<evidence type="ECO:0000259" key="1">
    <source>
        <dbReference type="Pfam" id="PF00188"/>
    </source>
</evidence>
<dbReference type="RefSeq" id="WP_081042563.1">
    <property type="nucleotide sequence ID" value="NZ_JAAEBL010000005.1"/>
</dbReference>
<proteinExistence type="predicted"/>
<dbReference type="AlphaFoldDB" id="A0A2J1E0F6"/>
<protein>
    <recommendedName>
        <fullName evidence="1">SCP domain-containing protein</fullName>
    </recommendedName>
</protein>
<accession>A0A2J1E0F6</accession>
<dbReference type="Proteomes" id="UP000233649">
    <property type="component" value="Unassembled WGS sequence"/>
</dbReference>
<feature type="domain" description="SCP" evidence="1">
    <location>
        <begin position="9"/>
        <end position="109"/>
    </location>
</feature>
<evidence type="ECO:0000313" key="3">
    <source>
        <dbReference type="Proteomes" id="UP000233649"/>
    </source>
</evidence>
<gene>
    <name evidence="2" type="ORF">CVH13_00123</name>
</gene>
<organism evidence="2 3">
    <name type="scientific">Dehalococcoides mccartyi</name>
    <dbReference type="NCBI Taxonomy" id="61435"/>
    <lineage>
        <taxon>Bacteria</taxon>
        <taxon>Bacillati</taxon>
        <taxon>Chloroflexota</taxon>
        <taxon>Dehalococcoidia</taxon>
        <taxon>Dehalococcoidales</taxon>
        <taxon>Dehalococcoidaceae</taxon>
        <taxon>Dehalococcoides</taxon>
    </lineage>
</organism>
<evidence type="ECO:0000313" key="2">
    <source>
        <dbReference type="EMBL" id="PKH47953.1"/>
    </source>
</evidence>
<dbReference type="EMBL" id="PHFD01000040">
    <property type="protein sequence ID" value="PKH47953.1"/>
    <property type="molecule type" value="Genomic_DNA"/>
</dbReference>
<sequence>MLNSYAIHRLINKRRKQIYAPKLHWSFKLYRLAKENSRIMAKTGGMHPSSKSEYSECVCTGPLDMSSRDVFNLWVHNPGNWEIMRNPYLVQAAVSVSRNKKGVYITWICRARADSRLFF</sequence>
<reference evidence="2 3" key="1">
    <citation type="journal article" date="2017" name="FEMS Microbiol. Ecol.">
        <title>Reconstructed genomes of novel Dehalococcoides mccartyi strains from 1,2,3,4-tetrachlorodibenzo-p-dioxin-dechlorinating enrichment cultures reveal divergent reductive dehalogenase gene profiles.</title>
        <authorList>
            <person name="Dam H.T."/>
            <person name="Vollmers J."/>
            <person name="Kaster A.K."/>
            <person name="Haggblom M.M."/>
        </authorList>
    </citation>
    <scope>NUCLEOTIDE SEQUENCE [LARGE SCALE GENOMIC DNA]</scope>
    <source>
        <strain evidence="2 3">H1-3-2.001</strain>
    </source>
</reference>
<comment type="caution">
    <text evidence="2">The sequence shown here is derived from an EMBL/GenBank/DDBJ whole genome shotgun (WGS) entry which is preliminary data.</text>
</comment>
<dbReference type="SUPFAM" id="SSF55797">
    <property type="entry name" value="PR-1-like"/>
    <property type="match status" value="1"/>
</dbReference>
<dbReference type="Pfam" id="PF00188">
    <property type="entry name" value="CAP"/>
    <property type="match status" value="1"/>
</dbReference>
<dbReference type="InterPro" id="IPR035940">
    <property type="entry name" value="CAP_sf"/>
</dbReference>
<name>A0A2J1E0F6_9CHLR</name>
<dbReference type="Gene3D" id="3.40.33.10">
    <property type="entry name" value="CAP"/>
    <property type="match status" value="1"/>
</dbReference>
<dbReference type="InterPro" id="IPR014044">
    <property type="entry name" value="CAP_dom"/>
</dbReference>